<evidence type="ECO:0000256" key="3">
    <source>
        <dbReference type="ARBA" id="ARBA00022679"/>
    </source>
</evidence>
<gene>
    <name evidence="5 8" type="primary">fmt</name>
    <name evidence="8" type="ORF">MTY59_49420</name>
</gene>
<dbReference type="Proteomes" id="UP000826012">
    <property type="component" value="Chromosome"/>
</dbReference>
<organism evidence="8 9">
    <name type="scientific">Mycobacterium senriense</name>
    <dbReference type="NCBI Taxonomy" id="2775496"/>
    <lineage>
        <taxon>Bacteria</taxon>
        <taxon>Bacillati</taxon>
        <taxon>Actinomycetota</taxon>
        <taxon>Actinomycetes</taxon>
        <taxon>Mycobacteriales</taxon>
        <taxon>Mycobacteriaceae</taxon>
        <taxon>Mycobacterium</taxon>
        <taxon>Mycobacterium avium complex (MAC)</taxon>
    </lineage>
</organism>
<reference evidence="8 9" key="1">
    <citation type="submission" date="2021-07" db="EMBL/GenBank/DDBJ databases">
        <title>Complete genome sequence of nontuberculous Mycobacterium sp. TY59.</title>
        <authorList>
            <person name="Fukushima K."/>
        </authorList>
    </citation>
    <scope>NUCLEOTIDE SEQUENCE [LARGE SCALE GENOMIC DNA]</scope>
    <source>
        <strain evidence="8 9">TY59</strain>
    </source>
</reference>
<dbReference type="HAMAP" id="MF_00182">
    <property type="entry name" value="Formyl_trans"/>
    <property type="match status" value="1"/>
</dbReference>
<keyword evidence="4 5" id="KW-0648">Protein biosynthesis</keyword>
<evidence type="ECO:0000256" key="2">
    <source>
        <dbReference type="ARBA" id="ARBA00012261"/>
    </source>
</evidence>
<comment type="similarity">
    <text evidence="1 5">Belongs to the Fmt family.</text>
</comment>
<dbReference type="RefSeq" id="WP_221043450.1">
    <property type="nucleotide sequence ID" value="NZ_AP024828.1"/>
</dbReference>
<reference evidence="8 9" key="2">
    <citation type="submission" date="2021-07" db="EMBL/GenBank/DDBJ databases">
        <authorList>
            <person name="Matsumoto Y."/>
            <person name="Motooka D."/>
            <person name="Nakamura S."/>
        </authorList>
    </citation>
    <scope>NUCLEOTIDE SEQUENCE [LARGE SCALE GENOMIC DNA]</scope>
    <source>
        <strain evidence="8 9">TY59</strain>
    </source>
</reference>
<accession>A0ABN6INB3</accession>
<keyword evidence="3 5" id="KW-0808">Transferase</keyword>
<comment type="function">
    <text evidence="5">Attaches a formyl group to the free amino group of methionyl-tRNA(fMet). The formyl group appears to play a dual role in the initiator identity of N-formylmethionyl-tRNA by promoting its recognition by IF2 and preventing the misappropriation of this tRNA by the elongation apparatus.</text>
</comment>
<feature type="domain" description="Formyl transferase C-terminal" evidence="7">
    <location>
        <begin position="204"/>
        <end position="306"/>
    </location>
</feature>
<evidence type="ECO:0000259" key="7">
    <source>
        <dbReference type="Pfam" id="PF02911"/>
    </source>
</evidence>
<evidence type="ECO:0000313" key="9">
    <source>
        <dbReference type="Proteomes" id="UP000826012"/>
    </source>
</evidence>
<dbReference type="InterPro" id="IPR005793">
    <property type="entry name" value="Formyl_trans_C"/>
</dbReference>
<dbReference type="NCBIfam" id="TIGR00460">
    <property type="entry name" value="fmt"/>
    <property type="match status" value="1"/>
</dbReference>
<dbReference type="Gene3D" id="3.40.50.12230">
    <property type="match status" value="1"/>
</dbReference>
<dbReference type="PANTHER" id="PTHR11138">
    <property type="entry name" value="METHIONYL-TRNA FORMYLTRANSFERASE"/>
    <property type="match status" value="1"/>
</dbReference>
<dbReference type="PANTHER" id="PTHR11138:SF5">
    <property type="entry name" value="METHIONYL-TRNA FORMYLTRANSFERASE, MITOCHONDRIAL"/>
    <property type="match status" value="1"/>
</dbReference>
<dbReference type="EMBL" id="AP024828">
    <property type="protein sequence ID" value="BCZ25087.1"/>
    <property type="molecule type" value="Genomic_DNA"/>
</dbReference>
<dbReference type="CDD" id="cd08646">
    <property type="entry name" value="FMT_core_Met-tRNA-FMT_N"/>
    <property type="match status" value="1"/>
</dbReference>
<feature type="domain" description="Formyl transferase N-terminal" evidence="6">
    <location>
        <begin position="7"/>
        <end position="179"/>
    </location>
</feature>
<protein>
    <recommendedName>
        <fullName evidence="2 5">Methionyl-tRNA formyltransferase</fullName>
        <ecNumber evidence="2 5">2.1.2.9</ecNumber>
    </recommendedName>
</protein>
<dbReference type="SUPFAM" id="SSF50486">
    <property type="entry name" value="FMT C-terminal domain-like"/>
    <property type="match status" value="1"/>
</dbReference>
<evidence type="ECO:0000256" key="4">
    <source>
        <dbReference type="ARBA" id="ARBA00022917"/>
    </source>
</evidence>
<comment type="catalytic activity">
    <reaction evidence="5">
        <text>L-methionyl-tRNA(fMet) + (6R)-10-formyltetrahydrofolate = N-formyl-L-methionyl-tRNA(fMet) + (6S)-5,6,7,8-tetrahydrofolate + H(+)</text>
        <dbReference type="Rhea" id="RHEA:24380"/>
        <dbReference type="Rhea" id="RHEA-COMP:9952"/>
        <dbReference type="Rhea" id="RHEA-COMP:9953"/>
        <dbReference type="ChEBI" id="CHEBI:15378"/>
        <dbReference type="ChEBI" id="CHEBI:57453"/>
        <dbReference type="ChEBI" id="CHEBI:78530"/>
        <dbReference type="ChEBI" id="CHEBI:78844"/>
        <dbReference type="ChEBI" id="CHEBI:195366"/>
        <dbReference type="EC" id="2.1.2.9"/>
    </reaction>
</comment>
<dbReference type="Pfam" id="PF00551">
    <property type="entry name" value="Formyl_trans_N"/>
    <property type="match status" value="1"/>
</dbReference>
<dbReference type="InterPro" id="IPR005794">
    <property type="entry name" value="Fmt"/>
</dbReference>
<dbReference type="InterPro" id="IPR041711">
    <property type="entry name" value="Met-tRNA-FMT_N"/>
</dbReference>
<dbReference type="InterPro" id="IPR044135">
    <property type="entry name" value="Met-tRNA-FMT_C"/>
</dbReference>
<evidence type="ECO:0000256" key="5">
    <source>
        <dbReference type="HAMAP-Rule" id="MF_00182"/>
    </source>
</evidence>
<name>A0ABN6INB3_9MYCO</name>
<sequence length="315" mass="33137">MRLVFAGTPEPALPALRRLVDSPRHEVVAVLTRPDAAVGRRGRPEPSAVAREALDRGIPVLRPSRPNSDEFVAELSELAPDCCAVVAYGALLRDGLLAVPPRGWINLHFSLLPAWRGAAPVQAAIAAGDSITGASTFQIEPSLDSGPIFGVVTETIRPTDTAGELLERLAISGAALLSTTLDGIADATLTPVPQPADGVSVAPKITVEQARVRWDLPALVVDRRIRAVTPNPGAWTLVGDLRIKLGPVQVAAASALPAPPEPLPPGAIHVDRKSVWVGTGSDPVRLDQIQPPGKKFMNAVDWARGARLDSAVRAT</sequence>
<evidence type="ECO:0000259" key="6">
    <source>
        <dbReference type="Pfam" id="PF00551"/>
    </source>
</evidence>
<dbReference type="Pfam" id="PF02911">
    <property type="entry name" value="Formyl_trans_C"/>
    <property type="match status" value="1"/>
</dbReference>
<dbReference type="InterPro" id="IPR011034">
    <property type="entry name" value="Formyl_transferase-like_C_sf"/>
</dbReference>
<dbReference type="SUPFAM" id="SSF53328">
    <property type="entry name" value="Formyltransferase"/>
    <property type="match status" value="1"/>
</dbReference>
<feature type="binding site" evidence="5">
    <location>
        <begin position="110"/>
        <end position="113"/>
    </location>
    <ligand>
        <name>(6S)-5,6,7,8-tetrahydrofolate</name>
        <dbReference type="ChEBI" id="CHEBI:57453"/>
    </ligand>
</feature>
<proteinExistence type="inferred from homology"/>
<dbReference type="InterPro" id="IPR002376">
    <property type="entry name" value="Formyl_transf_N"/>
</dbReference>
<keyword evidence="9" id="KW-1185">Reference proteome</keyword>
<evidence type="ECO:0000256" key="1">
    <source>
        <dbReference type="ARBA" id="ARBA00010699"/>
    </source>
</evidence>
<dbReference type="InterPro" id="IPR036477">
    <property type="entry name" value="Formyl_transf_N_sf"/>
</dbReference>
<dbReference type="CDD" id="cd08704">
    <property type="entry name" value="Met_tRNA_FMT_C"/>
    <property type="match status" value="1"/>
</dbReference>
<evidence type="ECO:0000313" key="8">
    <source>
        <dbReference type="EMBL" id="BCZ25087.1"/>
    </source>
</evidence>
<dbReference type="EC" id="2.1.2.9" evidence="2 5"/>